<keyword evidence="3" id="KW-1185">Reference proteome</keyword>
<proteinExistence type="predicted"/>
<feature type="compositionally biased region" description="Basic and acidic residues" evidence="1">
    <location>
        <begin position="112"/>
        <end position="127"/>
    </location>
</feature>
<dbReference type="Proteomes" id="UP000838412">
    <property type="component" value="Chromosome 16"/>
</dbReference>
<accession>A0A8J9Z7S8</accession>
<dbReference type="EMBL" id="OV696701">
    <property type="protein sequence ID" value="CAH1248434.1"/>
    <property type="molecule type" value="Genomic_DNA"/>
</dbReference>
<dbReference type="AlphaFoldDB" id="A0A8J9Z7S8"/>
<protein>
    <submittedName>
        <fullName evidence="2">Hypp8141 protein</fullName>
    </submittedName>
</protein>
<name>A0A8J9Z7S8_BRALA</name>
<evidence type="ECO:0000313" key="3">
    <source>
        <dbReference type="Proteomes" id="UP000838412"/>
    </source>
</evidence>
<gene>
    <name evidence="2" type="primary">Hypp8141</name>
    <name evidence="2" type="ORF">BLAG_LOCUS9771</name>
</gene>
<evidence type="ECO:0000313" key="2">
    <source>
        <dbReference type="EMBL" id="CAH1248434.1"/>
    </source>
</evidence>
<feature type="region of interest" description="Disordered" evidence="1">
    <location>
        <begin position="61"/>
        <end position="85"/>
    </location>
</feature>
<feature type="region of interest" description="Disordered" evidence="1">
    <location>
        <begin position="1"/>
        <end position="21"/>
    </location>
</feature>
<reference evidence="2" key="1">
    <citation type="submission" date="2022-01" db="EMBL/GenBank/DDBJ databases">
        <authorList>
            <person name="Braso-Vives M."/>
        </authorList>
    </citation>
    <scope>NUCLEOTIDE SEQUENCE</scope>
</reference>
<feature type="region of interest" description="Disordered" evidence="1">
    <location>
        <begin position="108"/>
        <end position="279"/>
    </location>
</feature>
<organism evidence="2 3">
    <name type="scientific">Branchiostoma lanceolatum</name>
    <name type="common">Common lancelet</name>
    <name type="synonym">Amphioxus lanceolatum</name>
    <dbReference type="NCBI Taxonomy" id="7740"/>
    <lineage>
        <taxon>Eukaryota</taxon>
        <taxon>Metazoa</taxon>
        <taxon>Chordata</taxon>
        <taxon>Cephalochordata</taxon>
        <taxon>Leptocardii</taxon>
        <taxon>Amphioxiformes</taxon>
        <taxon>Branchiostomatidae</taxon>
        <taxon>Branchiostoma</taxon>
    </lineage>
</organism>
<feature type="compositionally biased region" description="Basic and acidic residues" evidence="1">
    <location>
        <begin position="69"/>
        <end position="79"/>
    </location>
</feature>
<dbReference type="OrthoDB" id="10598541at2759"/>
<sequence length="279" mass="30105">MESGLGSLLPKRGQKDRRLSEGSIPLLYTALPLATVVEQEWGMHAPLEDGDEGFNPLRCFDMSTTGKRTSSEGTKDDKTKSKKSKKKLLPFLRRRLSEGNLFVKSSSFPKFSAEEKKLQPENKDAARAAENSCSGGELQICAVTTQVEDPAGGTAVTSETQEKPTKITSETDPAVRSPAGGEPRTSKGASLQTEGRPPGGDSLQTKEHRQKGASHLSGDRVQREASPQATECHLLKGASLRTEDHPQPAGRVPKQGTISPKGPFSAQRSVSQEEFLPKQ</sequence>
<evidence type="ECO:0000256" key="1">
    <source>
        <dbReference type="SAM" id="MobiDB-lite"/>
    </source>
</evidence>